<proteinExistence type="predicted"/>
<dbReference type="EMBL" id="LAZR01051893">
    <property type="protein sequence ID" value="KKK84172.1"/>
    <property type="molecule type" value="Genomic_DNA"/>
</dbReference>
<sequence>MPPDEGPPLPRGLGLRWPGTRHPIIHEAITLSPDPTELMPVDVTSAFPAGAESTFNPQEKAHIDSLIEAVPDKNDTRAINYWRDWGDRKVY</sequence>
<comment type="caution">
    <text evidence="1">The sequence shown here is derived from an EMBL/GenBank/DDBJ whole genome shotgun (WGS) entry which is preliminary data.</text>
</comment>
<feature type="non-terminal residue" evidence="1">
    <location>
        <position position="91"/>
    </location>
</feature>
<dbReference type="AlphaFoldDB" id="A0A0F8YRX0"/>
<organism evidence="1">
    <name type="scientific">marine sediment metagenome</name>
    <dbReference type="NCBI Taxonomy" id="412755"/>
    <lineage>
        <taxon>unclassified sequences</taxon>
        <taxon>metagenomes</taxon>
        <taxon>ecological metagenomes</taxon>
    </lineage>
</organism>
<gene>
    <name evidence="1" type="ORF">LCGC14_2786010</name>
</gene>
<name>A0A0F8YRX0_9ZZZZ</name>
<evidence type="ECO:0000313" key="1">
    <source>
        <dbReference type="EMBL" id="KKK84172.1"/>
    </source>
</evidence>
<reference evidence="1" key="1">
    <citation type="journal article" date="2015" name="Nature">
        <title>Complex archaea that bridge the gap between prokaryotes and eukaryotes.</title>
        <authorList>
            <person name="Spang A."/>
            <person name="Saw J.H."/>
            <person name="Jorgensen S.L."/>
            <person name="Zaremba-Niedzwiedzka K."/>
            <person name="Martijn J."/>
            <person name="Lind A.E."/>
            <person name="van Eijk R."/>
            <person name="Schleper C."/>
            <person name="Guy L."/>
            <person name="Ettema T.J."/>
        </authorList>
    </citation>
    <scope>NUCLEOTIDE SEQUENCE</scope>
</reference>
<accession>A0A0F8YRX0</accession>
<protein>
    <submittedName>
        <fullName evidence="1">Uncharacterized protein</fullName>
    </submittedName>
</protein>